<dbReference type="EMBL" id="JAUIZM010000011">
    <property type="protein sequence ID" value="KAK1358540.1"/>
    <property type="molecule type" value="Genomic_DNA"/>
</dbReference>
<feature type="compositionally biased region" description="Polar residues" evidence="1">
    <location>
        <begin position="170"/>
        <end position="193"/>
    </location>
</feature>
<reference evidence="4" key="1">
    <citation type="submission" date="2023-02" db="EMBL/GenBank/DDBJ databases">
        <title>Genome of toxic invasive species Heracleum sosnowskyi carries increased number of genes despite the absence of recent whole-genome duplications.</title>
        <authorList>
            <person name="Schelkunov M."/>
            <person name="Shtratnikova V."/>
            <person name="Makarenko M."/>
            <person name="Klepikova A."/>
            <person name="Omelchenko D."/>
            <person name="Novikova G."/>
            <person name="Obukhova E."/>
            <person name="Bogdanov V."/>
            <person name="Penin A."/>
            <person name="Logacheva M."/>
        </authorList>
    </citation>
    <scope>NUCLEOTIDE SEQUENCE</scope>
    <source>
        <strain evidence="4">Hsosn_3</strain>
        <tissue evidence="4">Leaf</tissue>
    </source>
</reference>
<reference evidence="4" key="2">
    <citation type="submission" date="2023-05" db="EMBL/GenBank/DDBJ databases">
        <authorList>
            <person name="Schelkunov M.I."/>
        </authorList>
    </citation>
    <scope>NUCLEOTIDE SEQUENCE</scope>
    <source>
        <strain evidence="4">Hsosn_3</strain>
        <tissue evidence="4">Leaf</tissue>
    </source>
</reference>
<feature type="compositionally biased region" description="Basic and acidic residues" evidence="1">
    <location>
        <begin position="374"/>
        <end position="385"/>
    </location>
</feature>
<proteinExistence type="predicted"/>
<feature type="compositionally biased region" description="Basic and acidic residues" evidence="1">
    <location>
        <begin position="238"/>
        <end position="251"/>
    </location>
</feature>
<feature type="region of interest" description="Disordered" evidence="1">
    <location>
        <begin position="358"/>
        <end position="396"/>
    </location>
</feature>
<comment type="caution">
    <text evidence="4">The sequence shown here is derived from an EMBL/GenBank/DDBJ whole genome shotgun (WGS) entry which is preliminary data.</text>
</comment>
<name>A0AAD8H2N9_9APIA</name>
<protein>
    <submittedName>
        <fullName evidence="4">DUF936 domain-containing protein</fullName>
    </submittedName>
</protein>
<feature type="region of interest" description="Disordered" evidence="1">
    <location>
        <begin position="169"/>
        <end position="251"/>
    </location>
</feature>
<evidence type="ECO:0000313" key="4">
    <source>
        <dbReference type="EMBL" id="KAK1358540.1"/>
    </source>
</evidence>
<dbReference type="InterPro" id="IPR049172">
    <property type="entry name" value="DUF6857_pln"/>
</dbReference>
<evidence type="ECO:0000259" key="2">
    <source>
        <dbReference type="Pfam" id="PF06075"/>
    </source>
</evidence>
<feature type="domain" description="DUF6857" evidence="3">
    <location>
        <begin position="361"/>
        <end position="520"/>
    </location>
</feature>
<dbReference type="PANTHER" id="PTHR31928">
    <property type="entry name" value="EXPRESSED PROTEIN"/>
    <property type="match status" value="1"/>
</dbReference>
<dbReference type="InterPro" id="IPR010341">
    <property type="entry name" value="DUF936_pln"/>
</dbReference>
<evidence type="ECO:0000256" key="1">
    <source>
        <dbReference type="SAM" id="MobiDB-lite"/>
    </source>
</evidence>
<dbReference type="Proteomes" id="UP001237642">
    <property type="component" value="Unassembled WGS sequence"/>
</dbReference>
<dbReference type="Pfam" id="PF06075">
    <property type="entry name" value="DUF936"/>
    <property type="match status" value="1"/>
</dbReference>
<evidence type="ECO:0000313" key="5">
    <source>
        <dbReference type="Proteomes" id="UP001237642"/>
    </source>
</evidence>
<keyword evidence="5" id="KW-1185">Reference proteome</keyword>
<accession>A0AAD8H2N9</accession>
<dbReference type="PANTHER" id="PTHR31928:SF2">
    <property type="entry name" value="EXPRESSED PROTEIN"/>
    <property type="match status" value="1"/>
</dbReference>
<sequence>MASLTPGVLLKLLQSIDSNIKVRGEYRSILLQVISIVPALSGSELWPNQGFFIKVSDSSHSTYVSLSREDNELILNNKLQLGQFFYIEKLEAGNPVPVLVGVRVVPGRHPFVGNPKDLMQMLDSSPESIRVDREGFNSSKLNQLAEAKEESCTQKIVIKKEKTAVASRYMQGSSTSSGKISRTDSTGSANIESESGAATKKAGTFKGNEQELKEQNRTTPLLNRIASQAAKKNSTVNETKEVSRPKQDLDTKRVTRKQENVNSNYILGRREKKHPLGAISWHSLPCRLLKPGKEILRRANIASLVAAEAQKESAQATTLVTCLRKFGDLSASASPNDPHVCLTKFFALYQLIEQPNVTTQPKSIPPHTQACQPYRDKSNKKEGRKQGKSMVKSPKPTIQISEADKLEWAKTDGLTEIEELREVLLKETQVWFVKFLEGALDAGFRVRSQEKKGKANVVQQMEQNNHIAVTLSLLKTANGWLDKVGTNLIVGGNSLVETVERLKQKVYSCLLLHMDSIASALENQPGRA</sequence>
<evidence type="ECO:0000259" key="3">
    <source>
        <dbReference type="Pfam" id="PF21647"/>
    </source>
</evidence>
<feature type="domain" description="DUF936" evidence="2">
    <location>
        <begin position="4"/>
        <end position="119"/>
    </location>
</feature>
<organism evidence="4 5">
    <name type="scientific">Heracleum sosnowskyi</name>
    <dbReference type="NCBI Taxonomy" id="360622"/>
    <lineage>
        <taxon>Eukaryota</taxon>
        <taxon>Viridiplantae</taxon>
        <taxon>Streptophyta</taxon>
        <taxon>Embryophyta</taxon>
        <taxon>Tracheophyta</taxon>
        <taxon>Spermatophyta</taxon>
        <taxon>Magnoliopsida</taxon>
        <taxon>eudicotyledons</taxon>
        <taxon>Gunneridae</taxon>
        <taxon>Pentapetalae</taxon>
        <taxon>asterids</taxon>
        <taxon>campanulids</taxon>
        <taxon>Apiales</taxon>
        <taxon>Apiaceae</taxon>
        <taxon>Apioideae</taxon>
        <taxon>apioid superclade</taxon>
        <taxon>Tordylieae</taxon>
        <taxon>Tordyliinae</taxon>
        <taxon>Heracleum</taxon>
    </lineage>
</organism>
<dbReference type="AlphaFoldDB" id="A0AAD8H2N9"/>
<dbReference type="InterPro" id="IPR048297">
    <property type="entry name" value="DUF936_dom_pln"/>
</dbReference>
<dbReference type="Pfam" id="PF21647">
    <property type="entry name" value="DUF6857"/>
    <property type="match status" value="2"/>
</dbReference>
<feature type="domain" description="DUF6857" evidence="3">
    <location>
        <begin position="272"/>
        <end position="360"/>
    </location>
</feature>
<gene>
    <name evidence="4" type="ORF">POM88_051796</name>
</gene>